<sequence>MPKGKVTDFASLELEIARLENRKRMLEGELEYRVDYFKENYKSMAMNTVMPGLHKAGVFGAVGKFAQMAWTSTGSKNVLKSVAMTALEFIAVRFGVKLFNKFSHRRKKKKAAQAGDE</sequence>
<evidence type="ECO:0000313" key="1">
    <source>
        <dbReference type="EMBL" id="UYQ92803.1"/>
    </source>
</evidence>
<keyword evidence="2" id="KW-1185">Reference proteome</keyword>
<dbReference type="RefSeq" id="WP_264281003.1">
    <property type="nucleotide sequence ID" value="NZ_CP107006.1"/>
</dbReference>
<evidence type="ECO:0000313" key="2">
    <source>
        <dbReference type="Proteomes" id="UP001162741"/>
    </source>
</evidence>
<accession>A0ABY6IZT9</accession>
<name>A0ABY6IZT9_9BACT</name>
<organism evidence="1 2">
    <name type="scientific">Chitinophaga horti</name>
    <dbReference type="NCBI Taxonomy" id="2920382"/>
    <lineage>
        <taxon>Bacteria</taxon>
        <taxon>Pseudomonadati</taxon>
        <taxon>Bacteroidota</taxon>
        <taxon>Chitinophagia</taxon>
        <taxon>Chitinophagales</taxon>
        <taxon>Chitinophagaceae</taxon>
        <taxon>Chitinophaga</taxon>
    </lineage>
</organism>
<dbReference type="Proteomes" id="UP001162741">
    <property type="component" value="Chromosome"/>
</dbReference>
<protein>
    <submittedName>
        <fullName evidence="1">Uncharacterized protein</fullName>
    </submittedName>
</protein>
<dbReference type="EMBL" id="CP107006">
    <property type="protein sequence ID" value="UYQ92803.1"/>
    <property type="molecule type" value="Genomic_DNA"/>
</dbReference>
<proteinExistence type="predicted"/>
<reference evidence="1" key="1">
    <citation type="submission" date="2022-10" db="EMBL/GenBank/DDBJ databases">
        <title>Chitinophaga sp. nov., isolated from soil.</title>
        <authorList>
            <person name="Jeon C.O."/>
        </authorList>
    </citation>
    <scope>NUCLEOTIDE SEQUENCE</scope>
    <source>
        <strain evidence="1">R8</strain>
    </source>
</reference>
<gene>
    <name evidence="1" type="ORF">MKQ68_22235</name>
</gene>